<keyword evidence="2" id="KW-1185">Reference proteome</keyword>
<evidence type="ECO:0000313" key="1">
    <source>
        <dbReference type="EMBL" id="MBD8051106.1"/>
    </source>
</evidence>
<evidence type="ECO:0000313" key="2">
    <source>
        <dbReference type="Proteomes" id="UP000647424"/>
    </source>
</evidence>
<organism evidence="1 2">
    <name type="scientific">Limnohabitans radicicola</name>
    <dbReference type="NCBI Taxonomy" id="2771427"/>
    <lineage>
        <taxon>Bacteria</taxon>
        <taxon>Pseudomonadati</taxon>
        <taxon>Pseudomonadota</taxon>
        <taxon>Betaproteobacteria</taxon>
        <taxon>Burkholderiales</taxon>
        <taxon>Comamonadaceae</taxon>
        <taxon>Limnohabitans</taxon>
    </lineage>
</organism>
<protein>
    <submittedName>
        <fullName evidence="1">Uncharacterized protein</fullName>
    </submittedName>
</protein>
<proteinExistence type="predicted"/>
<accession>A0A927FHJ6</accession>
<dbReference type="Proteomes" id="UP000647424">
    <property type="component" value="Unassembled WGS sequence"/>
</dbReference>
<sequence length="126" mass="14077">MQFTEKEVTPGLVMHLCPKTMLSKGGEVTCRPEFIVQGHHFFLVVESGPKRCRMLPLYTEPGVGRVEISTDGRTGHSMWTDGKFHFHREQVWDVSKAVAVSAANAAHDQSRPGARNLLATEHIPRL</sequence>
<name>A0A927FHJ6_9BURK</name>
<gene>
    <name evidence="1" type="ORF">IC609_11150</name>
</gene>
<dbReference type="AlphaFoldDB" id="A0A927FHJ6"/>
<dbReference type="RefSeq" id="WP_191819564.1">
    <property type="nucleotide sequence ID" value="NZ_JACYFT010000002.1"/>
</dbReference>
<reference evidence="1" key="1">
    <citation type="submission" date="2020-09" db="EMBL/GenBank/DDBJ databases">
        <title>Genome seq and assembly of Limnohabitants sp.</title>
        <authorList>
            <person name="Chhetri G."/>
        </authorList>
    </citation>
    <scope>NUCLEOTIDE SEQUENCE</scope>
    <source>
        <strain evidence="1">JUR4</strain>
    </source>
</reference>
<dbReference type="EMBL" id="JACYFT010000002">
    <property type="protein sequence ID" value="MBD8051106.1"/>
    <property type="molecule type" value="Genomic_DNA"/>
</dbReference>
<comment type="caution">
    <text evidence="1">The sequence shown here is derived from an EMBL/GenBank/DDBJ whole genome shotgun (WGS) entry which is preliminary data.</text>
</comment>